<evidence type="ECO:0000256" key="6">
    <source>
        <dbReference type="ARBA" id="ARBA00022737"/>
    </source>
</evidence>
<dbReference type="InterPro" id="IPR047825">
    <property type="entry name" value="SHKBP1_KCTD3_BTB_POZ"/>
</dbReference>
<dbReference type="SMART" id="SM00225">
    <property type="entry name" value="BTB"/>
    <property type="match status" value="1"/>
</dbReference>
<dbReference type="InterPro" id="IPR015943">
    <property type="entry name" value="WD40/YVTN_repeat-like_dom_sf"/>
</dbReference>
<dbReference type="SUPFAM" id="SSF50978">
    <property type="entry name" value="WD40 repeat-like"/>
    <property type="match status" value="1"/>
</dbReference>
<dbReference type="Gene3D" id="3.30.710.10">
    <property type="entry name" value="Potassium Channel Kv1.1, Chain A"/>
    <property type="match status" value="1"/>
</dbReference>
<accession>A0A6P3R9R4</accession>
<dbReference type="SUPFAM" id="SSF54695">
    <property type="entry name" value="POZ domain"/>
    <property type="match status" value="1"/>
</dbReference>
<dbReference type="InterPro" id="IPR011333">
    <property type="entry name" value="SKP1/BTB/POZ_sf"/>
</dbReference>
<evidence type="ECO:0000256" key="2">
    <source>
        <dbReference type="ARBA" id="ARBA00009572"/>
    </source>
</evidence>
<comment type="function">
    <text evidence="8">Accessory subunit of potassium/sodium hyperpolarization-activated cyclic nucleotide-gated channel 3 (HCN3) up-regulating its cell-surface expression and current density without affecting its voltage dependence and kinetics.</text>
</comment>
<sequence length="708" mass="76235">MAAAAPAAEGAPSRGPPGEVIHLNVGGKRFSTSRQTLTWIPDSFFSSLLSGRISTLKDETGAIFIDRDPTVFAPILNFLRTKELDPRGVHGSSLLHEAQFYGLTPLVRRLQLREELDRSSCGNVLFNGYLPPPVFPVKRRNRHSLAGPQQAGGRPAPVRRSNTMPPNLGNAGLLGRMLDEKAPPSPSGLPEEPGMVRLVCGHHNWIAVAYSQFLVCYRLKEASGWQLVFSSPRLDWPIERLALTARVLGGALGEHDKMVAAATGSEILLWALQAEGGGSEIGVFHLGVPVEALFFVGNQLIATSHTGRIGVWNAVTKHWQVQEVQPITSYDAAGSFLLLGCNNGSIYYVDVQKFPLRMKDNDLLVSELYRDPAEDGVTALSVYLTPKTSDSGNWIEIAYGTSSGGVRVIVQHPETVGSGPQLFQTFTVHRSPVTKIMLSEKHLISVCADNNHVRTWSVTRFRGMISTQPGSTPLASFKILALESADGHGGCSAGNDIGASWPPTQQTLISLHWPLPYLTPALVWPGRPPSLPLRVCSVRSVDGSPTTAFTVLECEGSRRLGSRPRRYLLTGQANGSLAMWDLTTAMDGLGQAPAGGLTEEELMEQLEQCELAPLASSRGSLPSPSPRTSLTSLHSASSNTSLSGRRGSPSPPQAEARRRGGGSFVERCQELVRSGPEPRRPPTPAPRPSTGLGAPLAPPKMKLNETSF</sequence>
<dbReference type="Proteomes" id="UP000515202">
    <property type="component" value="Unplaced"/>
</dbReference>
<dbReference type="InterPro" id="IPR047876">
    <property type="entry name" value="SHKBP1/KCTD3"/>
</dbReference>
<proteinExistence type="inferred from homology"/>
<dbReference type="GO" id="GO:0005886">
    <property type="term" value="C:plasma membrane"/>
    <property type="evidence" value="ECO:0007669"/>
    <property type="project" value="UniProtKB-SubCell"/>
</dbReference>
<dbReference type="Pfam" id="PF02214">
    <property type="entry name" value="BTB_2"/>
    <property type="match status" value="1"/>
</dbReference>
<comment type="subunit">
    <text evidence="9">Interacts with HCN3.</text>
</comment>
<reference evidence="14" key="1">
    <citation type="submission" date="2025-08" db="UniProtKB">
        <authorList>
            <consortium name="RefSeq"/>
        </authorList>
    </citation>
    <scope>IDENTIFICATION</scope>
    <source>
        <tissue evidence="14">Kidney</tissue>
    </source>
</reference>
<evidence type="ECO:0000256" key="4">
    <source>
        <dbReference type="ARBA" id="ARBA00022553"/>
    </source>
</evidence>
<evidence type="ECO:0000256" key="7">
    <source>
        <dbReference type="ARBA" id="ARBA00023136"/>
    </source>
</evidence>
<dbReference type="RefSeq" id="XP_011370513.1">
    <property type="nucleotide sequence ID" value="XM_011372211.2"/>
</dbReference>
<keyword evidence="3" id="KW-1003">Cell membrane</keyword>
<keyword evidence="13" id="KW-1185">Reference proteome</keyword>
<feature type="region of interest" description="Disordered" evidence="11">
    <location>
        <begin position="615"/>
        <end position="708"/>
    </location>
</feature>
<evidence type="ECO:0000256" key="3">
    <source>
        <dbReference type="ARBA" id="ARBA00022475"/>
    </source>
</evidence>
<evidence type="ECO:0000259" key="12">
    <source>
        <dbReference type="PROSITE" id="PS50097"/>
    </source>
</evidence>
<dbReference type="FunFam" id="2.130.10.10:FF:000205">
    <property type="entry name" value="BTB/POZ domain-containing protein KCTD3 isoform X1"/>
    <property type="match status" value="1"/>
</dbReference>
<comment type="similarity">
    <text evidence="2">Belongs to the KCTD3 family.</text>
</comment>
<keyword evidence="4" id="KW-0597">Phosphoprotein</keyword>
<dbReference type="FunFam" id="3.30.710.10:FF:000038">
    <property type="entry name" value="BTB/POZ domain-containing protein KCTD3 isoform X1"/>
    <property type="match status" value="1"/>
</dbReference>
<feature type="region of interest" description="Disordered" evidence="11">
    <location>
        <begin position="145"/>
        <end position="165"/>
    </location>
</feature>
<dbReference type="CTD" id="92799"/>
<feature type="domain" description="BTB" evidence="12">
    <location>
        <begin position="19"/>
        <end position="88"/>
    </location>
</feature>
<evidence type="ECO:0000256" key="9">
    <source>
        <dbReference type="ARBA" id="ARBA00065501"/>
    </source>
</evidence>
<keyword evidence="7" id="KW-0472">Membrane</keyword>
<evidence type="ECO:0000313" key="14">
    <source>
        <dbReference type="RefSeq" id="XP_011370513.1"/>
    </source>
</evidence>
<dbReference type="GO" id="GO:0051260">
    <property type="term" value="P:protein homooligomerization"/>
    <property type="evidence" value="ECO:0007669"/>
    <property type="project" value="InterPro"/>
</dbReference>
<dbReference type="AlphaFoldDB" id="A0A6P3R9R4"/>
<dbReference type="KEGG" id="pvp:105300153"/>
<dbReference type="InterPro" id="IPR036322">
    <property type="entry name" value="WD40_repeat_dom_sf"/>
</dbReference>
<gene>
    <name evidence="14" type="primary">SHKBP1</name>
</gene>
<keyword evidence="5" id="KW-0853">WD repeat</keyword>
<dbReference type="InterPro" id="IPR003131">
    <property type="entry name" value="T1-type_BTB"/>
</dbReference>
<comment type="subcellular location">
    <subcellularLocation>
        <location evidence="1">Cell membrane</location>
    </subcellularLocation>
</comment>
<evidence type="ECO:0000256" key="11">
    <source>
        <dbReference type="SAM" id="MobiDB-lite"/>
    </source>
</evidence>
<dbReference type="OrthoDB" id="6077599at2759"/>
<keyword evidence="6" id="KW-0677">Repeat</keyword>
<dbReference type="PANTHER" id="PTHR15859">
    <property type="entry name" value="SETA BINDING PROTEIN 1"/>
    <property type="match status" value="1"/>
</dbReference>
<dbReference type="InterPro" id="IPR000210">
    <property type="entry name" value="BTB/POZ_dom"/>
</dbReference>
<evidence type="ECO:0000256" key="5">
    <source>
        <dbReference type="ARBA" id="ARBA00022574"/>
    </source>
</evidence>
<dbReference type="GeneID" id="105300153"/>
<dbReference type="CDD" id="cd18393">
    <property type="entry name" value="BTB_POZ_SHKBP1"/>
    <property type="match status" value="1"/>
</dbReference>
<dbReference type="Gene3D" id="2.130.10.10">
    <property type="entry name" value="YVTN repeat-like/Quinoprotein amine dehydrogenase"/>
    <property type="match status" value="1"/>
</dbReference>
<evidence type="ECO:0000256" key="8">
    <source>
        <dbReference type="ARBA" id="ARBA00059269"/>
    </source>
</evidence>
<organism evidence="13 14">
    <name type="scientific">Pteropus vampyrus</name>
    <name type="common">Large flying fox</name>
    <dbReference type="NCBI Taxonomy" id="132908"/>
    <lineage>
        <taxon>Eukaryota</taxon>
        <taxon>Metazoa</taxon>
        <taxon>Chordata</taxon>
        <taxon>Craniata</taxon>
        <taxon>Vertebrata</taxon>
        <taxon>Euteleostomi</taxon>
        <taxon>Mammalia</taxon>
        <taxon>Eutheria</taxon>
        <taxon>Laurasiatheria</taxon>
        <taxon>Chiroptera</taxon>
        <taxon>Yinpterochiroptera</taxon>
        <taxon>Pteropodoidea</taxon>
        <taxon>Pteropodidae</taxon>
        <taxon>Pteropodinae</taxon>
        <taxon>Pteropus</taxon>
    </lineage>
</organism>
<feature type="compositionally biased region" description="Low complexity" evidence="11">
    <location>
        <begin position="615"/>
        <end position="648"/>
    </location>
</feature>
<protein>
    <recommendedName>
        <fullName evidence="10">BTB/POZ domain-containing protein KCTD3</fullName>
    </recommendedName>
</protein>
<dbReference type="PANTHER" id="PTHR15859:SF5">
    <property type="entry name" value="SH3KBP1-BINDING PROTEIN 1"/>
    <property type="match status" value="1"/>
</dbReference>
<name>A0A6P3R9R4_PTEVA</name>
<dbReference type="GO" id="GO:0045742">
    <property type="term" value="P:positive regulation of epidermal growth factor receptor signaling pathway"/>
    <property type="evidence" value="ECO:0007669"/>
    <property type="project" value="TreeGrafter"/>
</dbReference>
<evidence type="ECO:0000313" key="13">
    <source>
        <dbReference type="Proteomes" id="UP000515202"/>
    </source>
</evidence>
<dbReference type="PROSITE" id="PS50097">
    <property type="entry name" value="BTB"/>
    <property type="match status" value="1"/>
</dbReference>
<evidence type="ECO:0000256" key="10">
    <source>
        <dbReference type="ARBA" id="ARBA00073141"/>
    </source>
</evidence>
<evidence type="ECO:0000256" key="1">
    <source>
        <dbReference type="ARBA" id="ARBA00004236"/>
    </source>
</evidence>